<proteinExistence type="inferred from homology"/>
<evidence type="ECO:0000313" key="2">
    <source>
        <dbReference type="EMBL" id="CAI9085642.1"/>
    </source>
</evidence>
<organism evidence="2 3">
    <name type="scientific">Candidatus Methylacidiphilum fumarolicum</name>
    <dbReference type="NCBI Taxonomy" id="591154"/>
    <lineage>
        <taxon>Bacteria</taxon>
        <taxon>Pseudomonadati</taxon>
        <taxon>Verrucomicrobiota</taxon>
        <taxon>Methylacidiphilae</taxon>
        <taxon>Methylacidiphilales</taxon>
        <taxon>Methylacidiphilaceae</taxon>
        <taxon>Methylacidiphilum (ex Ratnadevi et al. 2023)</taxon>
    </lineage>
</organism>
<dbReference type="EMBL" id="OX458932">
    <property type="protein sequence ID" value="CAI9085642.1"/>
    <property type="molecule type" value="Genomic_DNA"/>
</dbReference>
<dbReference type="PIRSF" id="PIRSF004681">
    <property type="entry name" value="UCP004681"/>
    <property type="match status" value="1"/>
</dbReference>
<evidence type="ECO:0000313" key="3">
    <source>
        <dbReference type="Proteomes" id="UP001161497"/>
    </source>
</evidence>
<dbReference type="InterPro" id="IPR001602">
    <property type="entry name" value="UPF0047_YjbQ-like"/>
</dbReference>
<gene>
    <name evidence="2" type="ORF">MFUM_1286</name>
</gene>
<dbReference type="PANTHER" id="PTHR30615:SF8">
    <property type="entry name" value="UPF0047 PROTEIN C4A8.02C"/>
    <property type="match status" value="1"/>
</dbReference>
<dbReference type="Pfam" id="PF01894">
    <property type="entry name" value="YjbQ"/>
    <property type="match status" value="1"/>
</dbReference>
<dbReference type="InterPro" id="IPR035917">
    <property type="entry name" value="YjbQ-like_sf"/>
</dbReference>
<dbReference type="Proteomes" id="UP001161497">
    <property type="component" value="Chromosome"/>
</dbReference>
<sequence>MDTQESNYFCELEIRSAKHSQFLSLTDKIEEEIQHRGWYDGLLHIFIPHTTAGITIQEDADPDVIKDILYVLDRIVPWHDPSYCHTEGNAAAHIKTALLGNSVHCNVKEGRLRLGRWQGIFLCEFDGPRTRKVQLTFLPFNK</sequence>
<dbReference type="RefSeq" id="WP_009058632.1">
    <property type="nucleotide sequence ID" value="NZ_JAHXRZ010000013.1"/>
</dbReference>
<accession>A0ABM9ID91</accession>
<dbReference type="NCBIfam" id="TIGR00149">
    <property type="entry name" value="TIGR00149_YjbQ"/>
    <property type="match status" value="1"/>
</dbReference>
<evidence type="ECO:0000256" key="1">
    <source>
        <dbReference type="ARBA" id="ARBA00005534"/>
    </source>
</evidence>
<comment type="similarity">
    <text evidence="1">Belongs to the UPF0047 family.</text>
</comment>
<evidence type="ECO:0008006" key="4">
    <source>
        <dbReference type="Google" id="ProtNLM"/>
    </source>
</evidence>
<dbReference type="PANTHER" id="PTHR30615">
    <property type="entry name" value="UNCHARACTERIZED PROTEIN YJBQ-RELATED"/>
    <property type="match status" value="1"/>
</dbReference>
<name>A0ABM9ID91_9BACT</name>
<protein>
    <recommendedName>
        <fullName evidence="4">YjbQ family protein</fullName>
    </recommendedName>
</protein>
<dbReference type="Gene3D" id="2.60.120.460">
    <property type="entry name" value="YjbQ-like"/>
    <property type="match status" value="1"/>
</dbReference>
<reference evidence="2" key="1">
    <citation type="submission" date="2023-03" db="EMBL/GenBank/DDBJ databases">
        <authorList>
            <person name="Cremers G."/>
            <person name="Picone N."/>
        </authorList>
    </citation>
    <scope>NUCLEOTIDE SEQUENCE</scope>
    <source>
        <strain evidence="2">Sample_alias</strain>
    </source>
</reference>
<dbReference type="SUPFAM" id="SSF111038">
    <property type="entry name" value="YjbQ-like"/>
    <property type="match status" value="1"/>
</dbReference>
<keyword evidence="3" id="KW-1185">Reference proteome</keyword>